<feature type="region of interest" description="Disordered" evidence="1">
    <location>
        <begin position="1"/>
        <end position="23"/>
    </location>
</feature>
<proteinExistence type="predicted"/>
<protein>
    <submittedName>
        <fullName evidence="3">Ovule protein</fullName>
    </submittedName>
</protein>
<reference evidence="3" key="2">
    <citation type="submission" date="2020-10" db="UniProtKB">
        <authorList>
            <consortium name="WormBaseParasite"/>
        </authorList>
    </citation>
    <scope>IDENTIFICATION</scope>
</reference>
<dbReference type="WBParaSite" id="Pan_g3694.t1">
    <property type="protein sequence ID" value="Pan_g3694.t1"/>
    <property type="gene ID" value="Pan_g3694"/>
</dbReference>
<name>A0A7E4VV22_PANRE</name>
<accession>A0A7E4VV22</accession>
<keyword evidence="2" id="KW-1185">Reference proteome</keyword>
<feature type="compositionally biased region" description="Polar residues" evidence="1">
    <location>
        <begin position="13"/>
        <end position="23"/>
    </location>
</feature>
<sequence length="96" mass="10695">MRPSLSFIPTRKTPLQQNENQSTEQANIRVPFLLIHNNLELQPTSGTAARGPQIHVASTCTYTLFSLNTLPTAGLLLYLHIYGRLLPTSTRIVLHS</sequence>
<evidence type="ECO:0000313" key="3">
    <source>
        <dbReference type="WBParaSite" id="Pan_g3694.t1"/>
    </source>
</evidence>
<dbReference type="AlphaFoldDB" id="A0A7E4VV22"/>
<evidence type="ECO:0000256" key="1">
    <source>
        <dbReference type="SAM" id="MobiDB-lite"/>
    </source>
</evidence>
<dbReference type="Proteomes" id="UP000492821">
    <property type="component" value="Unassembled WGS sequence"/>
</dbReference>
<evidence type="ECO:0000313" key="2">
    <source>
        <dbReference type="Proteomes" id="UP000492821"/>
    </source>
</evidence>
<organism evidence="2 3">
    <name type="scientific">Panagrellus redivivus</name>
    <name type="common">Microworm</name>
    <dbReference type="NCBI Taxonomy" id="6233"/>
    <lineage>
        <taxon>Eukaryota</taxon>
        <taxon>Metazoa</taxon>
        <taxon>Ecdysozoa</taxon>
        <taxon>Nematoda</taxon>
        <taxon>Chromadorea</taxon>
        <taxon>Rhabditida</taxon>
        <taxon>Tylenchina</taxon>
        <taxon>Panagrolaimomorpha</taxon>
        <taxon>Panagrolaimoidea</taxon>
        <taxon>Panagrolaimidae</taxon>
        <taxon>Panagrellus</taxon>
    </lineage>
</organism>
<reference evidence="2" key="1">
    <citation type="journal article" date="2013" name="Genetics">
        <title>The draft genome and transcriptome of Panagrellus redivivus are shaped by the harsh demands of a free-living lifestyle.</title>
        <authorList>
            <person name="Srinivasan J."/>
            <person name="Dillman A.R."/>
            <person name="Macchietto M.G."/>
            <person name="Heikkinen L."/>
            <person name="Lakso M."/>
            <person name="Fracchia K.M."/>
            <person name="Antoshechkin I."/>
            <person name="Mortazavi A."/>
            <person name="Wong G."/>
            <person name="Sternberg P.W."/>
        </authorList>
    </citation>
    <scope>NUCLEOTIDE SEQUENCE [LARGE SCALE GENOMIC DNA]</scope>
    <source>
        <strain evidence="2">MT8872</strain>
    </source>
</reference>